<proteinExistence type="predicted"/>
<evidence type="ECO:0000313" key="2">
    <source>
        <dbReference type="Proteomes" id="UP001233271"/>
    </source>
</evidence>
<dbReference type="EMBL" id="AP028214">
    <property type="protein sequence ID" value="BEI90917.1"/>
    <property type="molecule type" value="Genomic_DNA"/>
</dbReference>
<reference evidence="1" key="1">
    <citation type="journal article" date="2023" name="BMC Genomics">
        <title>Chromosome-level genome assemblies of Cutaneotrichosporon spp. (Trichosporonales, Basidiomycota) reveal imbalanced evolution between nucleotide sequences and chromosome synteny.</title>
        <authorList>
            <person name="Kobayashi Y."/>
            <person name="Kayamori A."/>
            <person name="Aoki K."/>
            <person name="Shiwa Y."/>
            <person name="Matsutani M."/>
            <person name="Fujita N."/>
            <person name="Sugita T."/>
            <person name="Iwasaki W."/>
            <person name="Tanaka N."/>
            <person name="Takashima M."/>
        </authorList>
    </citation>
    <scope>NUCLEOTIDE SEQUENCE</scope>
    <source>
        <strain evidence="1">HIS019</strain>
    </source>
</reference>
<sequence>MPDPKPCIGDLWDRNIGRKCIPYQPSHTWCFYCLGSMVPDKPWSDIEVYPIWKRDWRGEAPPSKVEGSHPRTK</sequence>
<dbReference type="Proteomes" id="UP001233271">
    <property type="component" value="Chromosome 3"/>
</dbReference>
<accession>A0AA48IDF6</accession>
<dbReference type="RefSeq" id="XP_060456182.1">
    <property type="nucleotide sequence ID" value="XM_060599494.1"/>
</dbReference>
<keyword evidence="2" id="KW-1185">Reference proteome</keyword>
<organism evidence="1 2">
    <name type="scientific">Cutaneotrichosporon cavernicola</name>
    <dbReference type="NCBI Taxonomy" id="279322"/>
    <lineage>
        <taxon>Eukaryota</taxon>
        <taxon>Fungi</taxon>
        <taxon>Dikarya</taxon>
        <taxon>Basidiomycota</taxon>
        <taxon>Agaricomycotina</taxon>
        <taxon>Tremellomycetes</taxon>
        <taxon>Trichosporonales</taxon>
        <taxon>Trichosporonaceae</taxon>
        <taxon>Cutaneotrichosporon</taxon>
    </lineage>
</organism>
<dbReference type="KEGG" id="ccac:CcaHIS019_0309870"/>
<name>A0AA48IDF6_9TREE</name>
<dbReference type="GeneID" id="85494787"/>
<gene>
    <name evidence="1" type="ORF">CcaverHIS019_0309870</name>
</gene>
<dbReference type="AlphaFoldDB" id="A0AA48IDF6"/>
<evidence type="ECO:0000313" key="1">
    <source>
        <dbReference type="EMBL" id="BEI90917.1"/>
    </source>
</evidence>
<protein>
    <submittedName>
        <fullName evidence="1">Uncharacterized protein</fullName>
    </submittedName>
</protein>